<protein>
    <submittedName>
        <fullName evidence="2">Uncharacterized protein</fullName>
    </submittedName>
</protein>
<keyword evidence="3" id="KW-1185">Reference proteome</keyword>
<dbReference type="Proteomes" id="UP001596383">
    <property type="component" value="Unassembled WGS sequence"/>
</dbReference>
<sequence length="209" mass="22855">MTGDDDTRAQFDRTGEGRSTGLLDVLLAELEADDGPNAATLRRALDLERTASADRVADIEDDLETLRADVDDRAAVDAELRAAIENDLEPRLDSLARRLQGFDDRLTALESETRGLRSELAAVRDSLTDAHADTGTDTDIDAAQLDALADDLEILERTVATAFDAVTSDLETDLEQLQIALRDDIDALERRLETLEEETEADAKLETDA</sequence>
<keyword evidence="1" id="KW-0175">Coiled coil</keyword>
<name>A0ABD5SQG2_9EURY</name>
<evidence type="ECO:0000313" key="3">
    <source>
        <dbReference type="Proteomes" id="UP001596383"/>
    </source>
</evidence>
<dbReference type="EMBL" id="JBHSWV010000354">
    <property type="protein sequence ID" value="MFC6767267.1"/>
    <property type="molecule type" value="Genomic_DNA"/>
</dbReference>
<organism evidence="2 3">
    <name type="scientific">Natrinema soli</name>
    <dbReference type="NCBI Taxonomy" id="1930624"/>
    <lineage>
        <taxon>Archaea</taxon>
        <taxon>Methanobacteriati</taxon>
        <taxon>Methanobacteriota</taxon>
        <taxon>Stenosarchaea group</taxon>
        <taxon>Halobacteria</taxon>
        <taxon>Halobacteriales</taxon>
        <taxon>Natrialbaceae</taxon>
        <taxon>Natrinema</taxon>
    </lineage>
</organism>
<gene>
    <name evidence="2" type="ORF">ACFQE6_20445</name>
</gene>
<dbReference type="AlphaFoldDB" id="A0ABD5SQG2"/>
<feature type="coiled-coil region" evidence="1">
    <location>
        <begin position="178"/>
        <end position="205"/>
    </location>
</feature>
<evidence type="ECO:0000313" key="2">
    <source>
        <dbReference type="EMBL" id="MFC6767267.1"/>
    </source>
</evidence>
<accession>A0ABD5SQG2</accession>
<proteinExistence type="predicted"/>
<evidence type="ECO:0000256" key="1">
    <source>
        <dbReference type="SAM" id="Coils"/>
    </source>
</evidence>
<dbReference type="SUPFAM" id="SSF58113">
    <property type="entry name" value="Apolipoprotein A-I"/>
    <property type="match status" value="1"/>
</dbReference>
<reference evidence="2 3" key="1">
    <citation type="journal article" date="2019" name="Int. J. Syst. Evol. Microbiol.">
        <title>The Global Catalogue of Microorganisms (GCM) 10K type strain sequencing project: providing services to taxonomists for standard genome sequencing and annotation.</title>
        <authorList>
            <consortium name="The Broad Institute Genomics Platform"/>
            <consortium name="The Broad Institute Genome Sequencing Center for Infectious Disease"/>
            <person name="Wu L."/>
            <person name="Ma J."/>
        </authorList>
    </citation>
    <scope>NUCLEOTIDE SEQUENCE [LARGE SCALE GENOMIC DNA]</scope>
    <source>
        <strain evidence="2 3">LMG 29247</strain>
    </source>
</reference>
<dbReference type="RefSeq" id="WP_273740176.1">
    <property type="nucleotide sequence ID" value="NZ_JAQIVI010000354.1"/>
</dbReference>
<comment type="caution">
    <text evidence="2">The sequence shown here is derived from an EMBL/GenBank/DDBJ whole genome shotgun (WGS) entry which is preliminary data.</text>
</comment>